<keyword evidence="3" id="KW-1185">Reference proteome</keyword>
<evidence type="ECO:0000313" key="3">
    <source>
        <dbReference type="Proteomes" id="UP000016649"/>
    </source>
</evidence>
<dbReference type="RefSeq" id="WP_021686066.1">
    <property type="nucleotide sequence ID" value="NZ_KI260552.1"/>
</dbReference>
<accession>A0ABN0P1W0</accession>
<feature type="domain" description="WYL" evidence="1">
    <location>
        <begin position="147"/>
        <end position="212"/>
    </location>
</feature>
<sequence length="328" mass="38159">MKETKRQRVNHQMLERLIYVHRTIKAGKYPNCTFLSKKLECSITTINRDIEFLRDRFLAPIEYDSAKKGYYYTQEYNMPLNSISAKNLIALSSAKILLSNYKGTPIYDDLCNVINLMTFSEIRGNTDFIDRIAVPPASPIIIDETIWNTIYSAMKNNSIIEFDYSGRHNTETTHRRVRPYQILLDDGLCFLFGFCELRNAERLFCLSRIKNLIITDDNFTLPQDYEFSSRCGGGKFGTFISADIRKYKIRFYGHARQYVKDKIWADDQKIIDYDEEGCTEIIFSSAQDDVIMEWVLAQGANVLPIEPKVFAADWKNQIRWMAERAGIL</sequence>
<dbReference type="Gene3D" id="1.10.10.10">
    <property type="entry name" value="Winged helix-like DNA-binding domain superfamily/Winged helix DNA-binding domain"/>
    <property type="match status" value="1"/>
</dbReference>
<dbReference type="PANTHER" id="PTHR34580">
    <property type="match status" value="1"/>
</dbReference>
<dbReference type="InterPro" id="IPR051534">
    <property type="entry name" value="CBASS_pafABC_assoc_protein"/>
</dbReference>
<dbReference type="EMBL" id="AWVH01000002">
    <property type="protein sequence ID" value="ERJ94560.1"/>
    <property type="molecule type" value="Genomic_DNA"/>
</dbReference>
<dbReference type="InterPro" id="IPR036388">
    <property type="entry name" value="WH-like_DNA-bd_sf"/>
</dbReference>
<comment type="caution">
    <text evidence="2">The sequence shown here is derived from an EMBL/GenBank/DDBJ whole genome shotgun (WGS) entry which is preliminary data.</text>
</comment>
<gene>
    <name evidence="2" type="ORF">HMPREF9193_00099</name>
</gene>
<dbReference type="PROSITE" id="PS52050">
    <property type="entry name" value="WYL"/>
    <property type="match status" value="1"/>
</dbReference>
<name>A0ABN0P1W0_TRELE</name>
<dbReference type="Pfam" id="PF13280">
    <property type="entry name" value="WYL"/>
    <property type="match status" value="1"/>
</dbReference>
<protein>
    <submittedName>
        <fullName evidence="2">HTH domain protein</fullName>
    </submittedName>
</protein>
<dbReference type="Proteomes" id="UP000016649">
    <property type="component" value="Unassembled WGS sequence"/>
</dbReference>
<organism evidence="2 3">
    <name type="scientific">Treponema lecithinolyticum ATCC 700332</name>
    <dbReference type="NCBI Taxonomy" id="1321815"/>
    <lineage>
        <taxon>Bacteria</taxon>
        <taxon>Pseudomonadati</taxon>
        <taxon>Spirochaetota</taxon>
        <taxon>Spirochaetia</taxon>
        <taxon>Spirochaetales</taxon>
        <taxon>Treponemataceae</taxon>
        <taxon>Treponema</taxon>
    </lineage>
</organism>
<proteinExistence type="predicted"/>
<reference evidence="2 3" key="1">
    <citation type="submission" date="2013-08" db="EMBL/GenBank/DDBJ databases">
        <authorList>
            <person name="Weinstock G."/>
            <person name="Sodergren E."/>
            <person name="Wylie T."/>
            <person name="Fulton L."/>
            <person name="Fulton R."/>
            <person name="Fronick C."/>
            <person name="O'Laughlin M."/>
            <person name="Godfrey J."/>
            <person name="Miner T."/>
            <person name="Herter B."/>
            <person name="Appelbaum E."/>
            <person name="Cordes M."/>
            <person name="Lek S."/>
            <person name="Wollam A."/>
            <person name="Pepin K.H."/>
            <person name="Palsikar V.B."/>
            <person name="Mitreva M."/>
            <person name="Wilson R.K."/>
        </authorList>
    </citation>
    <scope>NUCLEOTIDE SEQUENCE [LARGE SCALE GENOMIC DNA]</scope>
    <source>
        <strain evidence="2 3">ATCC 700332</strain>
    </source>
</reference>
<evidence type="ECO:0000259" key="1">
    <source>
        <dbReference type="Pfam" id="PF13280"/>
    </source>
</evidence>
<dbReference type="PANTHER" id="PTHR34580:SF1">
    <property type="entry name" value="PROTEIN PAFC"/>
    <property type="match status" value="1"/>
</dbReference>
<evidence type="ECO:0000313" key="2">
    <source>
        <dbReference type="EMBL" id="ERJ94560.1"/>
    </source>
</evidence>
<dbReference type="InterPro" id="IPR026881">
    <property type="entry name" value="WYL_dom"/>
</dbReference>